<evidence type="ECO:0000259" key="2">
    <source>
        <dbReference type="PROSITE" id="PS51272"/>
    </source>
</evidence>
<dbReference type="PROSITE" id="PS51272">
    <property type="entry name" value="SLH"/>
    <property type="match status" value="2"/>
</dbReference>
<evidence type="ECO:0000313" key="4">
    <source>
        <dbReference type="Proteomes" id="UP000184052"/>
    </source>
</evidence>
<dbReference type="SUPFAM" id="SSF48239">
    <property type="entry name" value="Terpenoid cyclases/Protein prenyltransferases"/>
    <property type="match status" value="2"/>
</dbReference>
<reference evidence="3 4" key="1">
    <citation type="submission" date="2016-11" db="EMBL/GenBank/DDBJ databases">
        <authorList>
            <person name="Jaros S."/>
            <person name="Januszkiewicz K."/>
            <person name="Wedrychowicz H."/>
        </authorList>
    </citation>
    <scope>NUCLEOTIDE SEQUENCE [LARGE SCALE GENOMIC DNA]</scope>
    <source>
        <strain evidence="3 4">DSM 17477</strain>
    </source>
</reference>
<keyword evidence="1" id="KW-0677">Repeat</keyword>
<evidence type="ECO:0000256" key="1">
    <source>
        <dbReference type="ARBA" id="ARBA00022737"/>
    </source>
</evidence>
<protein>
    <submittedName>
        <fullName evidence="3">Prenyltransferase, beta subunit</fullName>
    </submittedName>
</protein>
<dbReference type="InterPro" id="IPR008930">
    <property type="entry name" value="Terpenoid_cyclase/PrenylTrfase"/>
</dbReference>
<feature type="domain" description="SLH" evidence="2">
    <location>
        <begin position="336"/>
        <end position="399"/>
    </location>
</feature>
<dbReference type="STRING" id="1121476.SAMN02745751_00421"/>
<dbReference type="InterPro" id="IPR001119">
    <property type="entry name" value="SLH_dom"/>
</dbReference>
<dbReference type="Gene3D" id="1.50.10.20">
    <property type="match status" value="2"/>
</dbReference>
<proteinExistence type="predicted"/>
<dbReference type="UniPathway" id="UPA00337"/>
<dbReference type="AlphaFoldDB" id="A0A1M6BP76"/>
<dbReference type="Pfam" id="PF00395">
    <property type="entry name" value="SLH"/>
    <property type="match status" value="2"/>
</dbReference>
<dbReference type="EMBL" id="FQZL01000005">
    <property type="protein sequence ID" value="SHI50338.1"/>
    <property type="molecule type" value="Genomic_DNA"/>
</dbReference>
<dbReference type="CDD" id="cd00688">
    <property type="entry name" value="ISOPREN_C2_like"/>
    <property type="match status" value="1"/>
</dbReference>
<keyword evidence="3" id="KW-0808">Transferase</keyword>
<accession>A0A1M6BP76</accession>
<dbReference type="OrthoDB" id="1698971at2"/>
<dbReference type="Pfam" id="PF00432">
    <property type="entry name" value="Prenyltrans"/>
    <property type="match status" value="2"/>
</dbReference>
<dbReference type="GO" id="GO:0016740">
    <property type="term" value="F:transferase activity"/>
    <property type="evidence" value="ECO:0007669"/>
    <property type="project" value="UniProtKB-KW"/>
</dbReference>
<dbReference type="Proteomes" id="UP000184052">
    <property type="component" value="Unassembled WGS sequence"/>
</dbReference>
<feature type="domain" description="SLH" evidence="2">
    <location>
        <begin position="400"/>
        <end position="461"/>
    </location>
</feature>
<dbReference type="InterPro" id="IPR051465">
    <property type="entry name" value="Cell_Envelope_Struct_Comp"/>
</dbReference>
<evidence type="ECO:0000313" key="3">
    <source>
        <dbReference type="EMBL" id="SHI50338.1"/>
    </source>
</evidence>
<gene>
    <name evidence="3" type="ORF">SAMN02745751_00421</name>
</gene>
<name>A0A1M6BP76_9FIRM</name>
<keyword evidence="4" id="KW-1185">Reference proteome</keyword>
<dbReference type="PANTHER" id="PTHR43308">
    <property type="entry name" value="OUTER MEMBRANE PROTEIN ALPHA-RELATED"/>
    <property type="match status" value="1"/>
</dbReference>
<organism evidence="3 4">
    <name type="scientific">Dethiosulfatibacter aminovorans DSM 17477</name>
    <dbReference type="NCBI Taxonomy" id="1121476"/>
    <lineage>
        <taxon>Bacteria</taxon>
        <taxon>Bacillati</taxon>
        <taxon>Bacillota</taxon>
        <taxon>Tissierellia</taxon>
        <taxon>Dethiosulfatibacter</taxon>
    </lineage>
</organism>
<dbReference type="PANTHER" id="PTHR43308:SF5">
    <property type="entry name" value="S-LAYER PROTEIN _ PEPTIDOGLYCAN ENDO-BETA-N-ACETYLGLUCOSAMINIDASE"/>
    <property type="match status" value="1"/>
</dbReference>
<sequence length="506" mass="55449">MKISRFLICIVLVMVVSLVPFNHAYGYESDEMGESAEMINDAVGYLNDMQNSDGGFPAKAGRDSSVALTCWSVMALEAAGENIESGKWKPEGDGPIEYILSADYEPEDTVDYVRILLALSAAERSSQYQGYDLEEKVESFQQPNGHFGQPDRGEDQMINAHMWSVLSLESVGNRDYDRDKAREWLVASQNDDGGFGWLVGGESDTDDTGIAISTLVLLGEDRDSAVIQDALDYIKSRQENDGGISASDMMGNDSNSASDAWSMQGLIAAGEDYDGSYWTVGNENVKTHLMSLQASDGSFDWKDGVSSSPVKMTAYVIAALSEKPYPVNVDYSELESEAMFTDLSREHWAYDSIACLVGQGIVNGYPDGTFMAEGSVKRAEFTSMAVKGLDMGNDSYGSYLTFKDVPGSLWSYRYVAIAYKEGIIKGRSSEVFDPDGLINGAELATMLVNIMPDEKKADMEEGQYWYSGYVSLADGYGLLYPGFKASEPATRAQCAYSIKKILDFIK</sequence>
<dbReference type="InterPro" id="IPR001330">
    <property type="entry name" value="Prenyltrans"/>
</dbReference>
<dbReference type="RefSeq" id="WP_073046408.1">
    <property type="nucleotide sequence ID" value="NZ_FQZL01000005.1"/>
</dbReference>